<dbReference type="GO" id="GO:0005783">
    <property type="term" value="C:endoplasmic reticulum"/>
    <property type="evidence" value="ECO:0007669"/>
    <property type="project" value="TreeGrafter"/>
</dbReference>
<evidence type="ECO:0000313" key="17">
    <source>
        <dbReference type="Proteomes" id="UP001445076"/>
    </source>
</evidence>
<comment type="pathway">
    <text evidence="2">Lipid metabolism.</text>
</comment>
<feature type="transmembrane region" description="Helical" evidence="14">
    <location>
        <begin position="141"/>
        <end position="159"/>
    </location>
</feature>
<keyword evidence="10" id="KW-0594">Phospholipid biosynthesis</keyword>
<evidence type="ECO:0000256" key="5">
    <source>
        <dbReference type="ARBA" id="ARBA00022679"/>
    </source>
</evidence>
<protein>
    <recommendedName>
        <fullName evidence="15">Phospholipid/glycerol acyltransferase domain-containing protein</fullName>
    </recommendedName>
</protein>
<evidence type="ECO:0000259" key="15">
    <source>
        <dbReference type="SMART" id="SM00563"/>
    </source>
</evidence>
<reference evidence="16" key="2">
    <citation type="submission" date="2024-01" db="EMBL/GenBank/DDBJ databases">
        <authorList>
            <person name="He J."/>
            <person name="Wang M."/>
            <person name="Zheng J."/>
            <person name="Liu Z."/>
        </authorList>
    </citation>
    <scope>NUCLEOTIDE SEQUENCE</scope>
    <source>
        <strain evidence="16">ZL_2023a</strain>
        <tissue evidence="16">Muscle</tissue>
    </source>
</reference>
<dbReference type="SMART" id="SM00563">
    <property type="entry name" value="PlsC"/>
    <property type="match status" value="1"/>
</dbReference>
<dbReference type="GO" id="GO:0008654">
    <property type="term" value="P:phospholipid biosynthetic process"/>
    <property type="evidence" value="ECO:0007669"/>
    <property type="project" value="UniProtKB-KW"/>
</dbReference>
<evidence type="ECO:0000256" key="10">
    <source>
        <dbReference type="ARBA" id="ARBA00023209"/>
    </source>
</evidence>
<keyword evidence="17" id="KW-1185">Reference proteome</keyword>
<comment type="caution">
    <text evidence="16">The sequence shown here is derived from an EMBL/GenBank/DDBJ whole genome shotgun (WGS) entry which is preliminary data.</text>
</comment>
<evidence type="ECO:0000256" key="13">
    <source>
        <dbReference type="ARBA" id="ARBA00025707"/>
    </source>
</evidence>
<reference evidence="16 17" key="1">
    <citation type="journal article" date="2024" name="BMC Genomics">
        <title>Genome assembly of redclaw crayfish (Cherax quadricarinatus) provides insights into its immune adaptation and hypoxia tolerance.</title>
        <authorList>
            <person name="Liu Z."/>
            <person name="Zheng J."/>
            <person name="Li H."/>
            <person name="Fang K."/>
            <person name="Wang S."/>
            <person name="He J."/>
            <person name="Zhou D."/>
            <person name="Weng S."/>
            <person name="Chi M."/>
            <person name="Gu Z."/>
            <person name="He J."/>
            <person name="Li F."/>
            <person name="Wang M."/>
        </authorList>
    </citation>
    <scope>NUCLEOTIDE SEQUENCE [LARGE SCALE GENOMIC DNA]</scope>
    <source>
        <strain evidence="16">ZL_2023a</strain>
    </source>
</reference>
<evidence type="ECO:0000256" key="3">
    <source>
        <dbReference type="ARBA" id="ARBA00008655"/>
    </source>
</evidence>
<dbReference type="InterPro" id="IPR002123">
    <property type="entry name" value="Plipid/glycerol_acylTrfase"/>
</dbReference>
<feature type="transmembrane region" description="Helical" evidence="14">
    <location>
        <begin position="350"/>
        <end position="370"/>
    </location>
</feature>
<evidence type="ECO:0000256" key="1">
    <source>
        <dbReference type="ARBA" id="ARBA00004370"/>
    </source>
</evidence>
<evidence type="ECO:0000256" key="6">
    <source>
        <dbReference type="ARBA" id="ARBA00022692"/>
    </source>
</evidence>
<keyword evidence="6 14" id="KW-0812">Transmembrane</keyword>
<keyword evidence="9 14" id="KW-0472">Membrane</keyword>
<evidence type="ECO:0000256" key="11">
    <source>
        <dbReference type="ARBA" id="ARBA00023264"/>
    </source>
</evidence>
<proteinExistence type="inferred from homology"/>
<feature type="transmembrane region" description="Helical" evidence="14">
    <location>
        <begin position="165"/>
        <end position="186"/>
    </location>
</feature>
<keyword evidence="5" id="KW-0808">Transferase</keyword>
<evidence type="ECO:0000313" key="16">
    <source>
        <dbReference type="EMBL" id="KAK8729387.1"/>
    </source>
</evidence>
<evidence type="ECO:0000256" key="14">
    <source>
        <dbReference type="SAM" id="Phobius"/>
    </source>
</evidence>
<keyword evidence="11" id="KW-1208">Phospholipid metabolism</keyword>
<evidence type="ECO:0000256" key="7">
    <source>
        <dbReference type="ARBA" id="ARBA00022989"/>
    </source>
</evidence>
<dbReference type="EMBL" id="JARKIK010000068">
    <property type="protein sequence ID" value="KAK8729388.1"/>
    <property type="molecule type" value="Genomic_DNA"/>
</dbReference>
<dbReference type="EMBL" id="JARKIK010000068">
    <property type="protein sequence ID" value="KAK8729389.1"/>
    <property type="molecule type" value="Genomic_DNA"/>
</dbReference>
<evidence type="ECO:0000256" key="2">
    <source>
        <dbReference type="ARBA" id="ARBA00005189"/>
    </source>
</evidence>
<name>A0AAW0WPX5_CHEQU</name>
<evidence type="ECO:0000256" key="8">
    <source>
        <dbReference type="ARBA" id="ARBA00023098"/>
    </source>
</evidence>
<sequence>MELVWSVLWWVYALVFLILFLSATVHHPLGLRKHYISILLRLFAFGQERVERKRSLRSRNEIDEPDSSFEDQDIPLISSEHPRALGIKDDIKGFKLDHVLEYISAGMAVVIEDDVTKSFEPEELPAWNLLSRTNNRAYEFVSFRLTICWVVGFLIRYFLFFPLRIVILILGTVLFWICMLAVGLLPNGSAKRWLNEKLLVFCFDFIAGSLSLVATFHNEEYAPKNGIAVANHTSPIDSMVLATHNCYDMVGQKQDGFLKIFMTALSRASTHIWFERSDAKDRSLVVKRLKEHACNSVLPPILIYPEGVCVNNTTVVQFKKGAFEIGCVIHPIAIRFDARFGDPFWWQDKFFHYVLYMMTSWAIVCNVWYLPPMTRNPGESAIAFANRVKAKIAHQGGMIDLSWDGFLKTNPVKEEWKKRQQEEFAKHLQVKDELKITESVKEKEE</sequence>
<dbReference type="EMBL" id="JARKIK010000068">
    <property type="protein sequence ID" value="KAK8729387.1"/>
    <property type="molecule type" value="Genomic_DNA"/>
</dbReference>
<feature type="transmembrane region" description="Helical" evidence="14">
    <location>
        <begin position="198"/>
        <end position="216"/>
    </location>
</feature>
<feature type="domain" description="Phospholipid/glycerol acyltransferase" evidence="15">
    <location>
        <begin position="226"/>
        <end position="337"/>
    </location>
</feature>
<keyword evidence="7 14" id="KW-1133">Transmembrane helix</keyword>
<dbReference type="Pfam" id="PF01553">
    <property type="entry name" value="Acyltransferase"/>
    <property type="match status" value="1"/>
</dbReference>
<comment type="subcellular location">
    <subcellularLocation>
        <location evidence="1">Membrane</location>
    </subcellularLocation>
</comment>
<accession>A0AAW0WPX5</accession>
<keyword evidence="12" id="KW-0012">Acyltransferase</keyword>
<dbReference type="CDD" id="cd07991">
    <property type="entry name" value="LPLAT_LPCAT1-like"/>
    <property type="match status" value="1"/>
</dbReference>
<dbReference type="GO" id="GO:0004366">
    <property type="term" value="F:glycerol-3-phosphate O-acyltransferase activity"/>
    <property type="evidence" value="ECO:0007669"/>
    <property type="project" value="TreeGrafter"/>
</dbReference>
<comment type="pathway">
    <text evidence="13">Phospholipid metabolism.</text>
</comment>
<keyword evidence="4" id="KW-0444">Lipid biosynthesis</keyword>
<dbReference type="InterPro" id="IPR045252">
    <property type="entry name" value="LPCAT1-like"/>
</dbReference>
<dbReference type="PANTHER" id="PTHR23063">
    <property type="entry name" value="PHOSPHOLIPID ACYLTRANSFERASE"/>
    <property type="match status" value="1"/>
</dbReference>
<evidence type="ECO:0000256" key="4">
    <source>
        <dbReference type="ARBA" id="ARBA00022516"/>
    </source>
</evidence>
<dbReference type="GO" id="GO:0019432">
    <property type="term" value="P:triglyceride biosynthetic process"/>
    <property type="evidence" value="ECO:0007669"/>
    <property type="project" value="TreeGrafter"/>
</dbReference>
<organism evidence="16 17">
    <name type="scientific">Cherax quadricarinatus</name>
    <name type="common">Australian red claw crayfish</name>
    <dbReference type="NCBI Taxonomy" id="27406"/>
    <lineage>
        <taxon>Eukaryota</taxon>
        <taxon>Metazoa</taxon>
        <taxon>Ecdysozoa</taxon>
        <taxon>Arthropoda</taxon>
        <taxon>Crustacea</taxon>
        <taxon>Multicrustacea</taxon>
        <taxon>Malacostraca</taxon>
        <taxon>Eumalacostraca</taxon>
        <taxon>Eucarida</taxon>
        <taxon>Decapoda</taxon>
        <taxon>Pleocyemata</taxon>
        <taxon>Astacidea</taxon>
        <taxon>Parastacoidea</taxon>
        <taxon>Parastacidae</taxon>
        <taxon>Cherax</taxon>
    </lineage>
</organism>
<dbReference type="PANTHER" id="PTHR23063:SF2">
    <property type="entry name" value="GLYCEROL-3-PHOSPHATE ACYLTRANSFERASE 4, ISOFORM D-RELATED"/>
    <property type="match status" value="1"/>
</dbReference>
<comment type="similarity">
    <text evidence="3">Belongs to the 1-acyl-sn-glycerol-3-phosphate acyltransferase family.</text>
</comment>
<keyword evidence="8" id="KW-0443">Lipid metabolism</keyword>
<feature type="transmembrane region" description="Helical" evidence="14">
    <location>
        <begin position="6"/>
        <end position="25"/>
    </location>
</feature>
<dbReference type="AlphaFoldDB" id="A0AAW0WPX5"/>
<dbReference type="GO" id="GO:0016020">
    <property type="term" value="C:membrane"/>
    <property type="evidence" value="ECO:0007669"/>
    <property type="project" value="UniProtKB-SubCell"/>
</dbReference>
<gene>
    <name evidence="16" type="ORF">OTU49_008802</name>
</gene>
<evidence type="ECO:0000256" key="9">
    <source>
        <dbReference type="ARBA" id="ARBA00023136"/>
    </source>
</evidence>
<evidence type="ECO:0000256" key="12">
    <source>
        <dbReference type="ARBA" id="ARBA00023315"/>
    </source>
</evidence>
<dbReference type="Proteomes" id="UP001445076">
    <property type="component" value="Unassembled WGS sequence"/>
</dbReference>
<dbReference type="EMBL" id="JARKIK010000068">
    <property type="protein sequence ID" value="KAK8729390.1"/>
    <property type="molecule type" value="Genomic_DNA"/>
</dbReference>